<accession>A0A846TK41</accession>
<evidence type="ECO:0000259" key="3">
    <source>
        <dbReference type="Pfam" id="PF09323"/>
    </source>
</evidence>
<feature type="transmembrane region" description="Helical" evidence="2">
    <location>
        <begin position="101"/>
        <end position="119"/>
    </location>
</feature>
<proteinExistence type="predicted"/>
<dbReference type="EMBL" id="JAAVUM010000006">
    <property type="protein sequence ID" value="NKE05922.1"/>
    <property type="molecule type" value="Genomic_DNA"/>
</dbReference>
<feature type="compositionally biased region" description="Low complexity" evidence="1">
    <location>
        <begin position="137"/>
        <end position="150"/>
    </location>
</feature>
<evidence type="ECO:0000313" key="5">
    <source>
        <dbReference type="EMBL" id="NKE05922.1"/>
    </source>
</evidence>
<protein>
    <submittedName>
        <fullName evidence="5">TIGR03943 family protein</fullName>
    </submittedName>
</protein>
<dbReference type="RefSeq" id="WP_167832353.1">
    <property type="nucleotide sequence ID" value="NZ_JAAVUM010000006.1"/>
</dbReference>
<feature type="domain" description="DUF1980" evidence="3">
    <location>
        <begin position="10"/>
        <end position="132"/>
    </location>
</feature>
<dbReference type="InterPro" id="IPR048447">
    <property type="entry name" value="DUF1980_C"/>
</dbReference>
<comment type="caution">
    <text evidence="5">The sequence shown here is derived from an EMBL/GenBank/DDBJ whole genome shotgun (WGS) entry which is preliminary data.</text>
</comment>
<dbReference type="Pfam" id="PF09323">
    <property type="entry name" value="DUF1980"/>
    <property type="match status" value="1"/>
</dbReference>
<reference evidence="5 6" key="1">
    <citation type="submission" date="2020-03" db="EMBL/GenBank/DDBJ databases">
        <authorList>
            <person name="Sun Q."/>
        </authorList>
    </citation>
    <scope>NUCLEOTIDE SEQUENCE [LARGE SCALE GENOMIC DNA]</scope>
    <source>
        <strain evidence="5 6">KACC 21451</strain>
    </source>
</reference>
<evidence type="ECO:0000256" key="1">
    <source>
        <dbReference type="SAM" id="MobiDB-lite"/>
    </source>
</evidence>
<dbReference type="Pfam" id="PF21537">
    <property type="entry name" value="DUF1980_C"/>
    <property type="match status" value="1"/>
</dbReference>
<dbReference type="PANTHER" id="PTHR40047:SF1">
    <property type="entry name" value="UPF0703 PROTEIN YCGQ"/>
    <property type="match status" value="1"/>
</dbReference>
<feature type="domain" description="DUF1980" evidence="4">
    <location>
        <begin position="196"/>
        <end position="328"/>
    </location>
</feature>
<dbReference type="InterPro" id="IPR015402">
    <property type="entry name" value="DUF1980"/>
</dbReference>
<feature type="region of interest" description="Disordered" evidence="1">
    <location>
        <begin position="137"/>
        <end position="194"/>
    </location>
</feature>
<name>A0A846TK41_9BACI</name>
<dbReference type="InterPro" id="IPR048493">
    <property type="entry name" value="DUF1980_N"/>
</dbReference>
<keyword evidence="2" id="KW-1133">Transmembrane helix</keyword>
<evidence type="ECO:0000313" key="6">
    <source>
        <dbReference type="Proteomes" id="UP000587942"/>
    </source>
</evidence>
<evidence type="ECO:0000256" key="2">
    <source>
        <dbReference type="SAM" id="Phobius"/>
    </source>
</evidence>
<organism evidence="5 6">
    <name type="scientific">Mesobacillus selenatarsenatis</name>
    <dbReference type="NCBI Taxonomy" id="388741"/>
    <lineage>
        <taxon>Bacteria</taxon>
        <taxon>Bacillati</taxon>
        <taxon>Bacillota</taxon>
        <taxon>Bacilli</taxon>
        <taxon>Bacillales</taxon>
        <taxon>Bacillaceae</taxon>
        <taxon>Mesobacillus</taxon>
    </lineage>
</organism>
<sequence length="334" mass="37149">MQFHAQQAARSLILLGFSVLIYMLHFTGKIYLFINPKYLLLSQAAAFLFLLLFFIQITRVWTIKGAHDHDSCSHTGECCSHDDHHDHFHDHGTTPFSAKKLVSYLIIVLPLLSGFMLPAKVLDSEIADKKGAMLSIAGSSKSGQSSPATSDTEEQADAQGTGDDIQSPEGSDDQAGQDSAIPEGTEAATGYENLMTDEEYNKEMKELESESTIFFNDSIYSSYYEAISSNIDQYQGRKVSLYGFVYKEEGFAENQLVVSRFLVTHCVADASIIGFLSEFPDAATIEKDTWIKIEGVIETGSYMDTPIPLVKVSKWEITEEPEVPYLYPVSIQRN</sequence>
<dbReference type="NCBIfam" id="TIGR03943">
    <property type="entry name" value="TIGR03943 family putative permease subunit"/>
    <property type="match status" value="1"/>
</dbReference>
<dbReference type="InterPro" id="IPR052955">
    <property type="entry name" value="UPF0703_membrane_permease"/>
</dbReference>
<feature type="transmembrane region" description="Helical" evidence="2">
    <location>
        <begin position="12"/>
        <end position="32"/>
    </location>
</feature>
<keyword evidence="2" id="KW-0812">Transmembrane</keyword>
<dbReference type="Proteomes" id="UP000587942">
    <property type="component" value="Unassembled WGS sequence"/>
</dbReference>
<feature type="transmembrane region" description="Helical" evidence="2">
    <location>
        <begin position="38"/>
        <end position="55"/>
    </location>
</feature>
<dbReference type="PANTHER" id="PTHR40047">
    <property type="entry name" value="UPF0703 PROTEIN YCGQ"/>
    <property type="match status" value="1"/>
</dbReference>
<dbReference type="AlphaFoldDB" id="A0A846TK41"/>
<gene>
    <name evidence="5" type="ORF">GWK17_10665</name>
</gene>
<evidence type="ECO:0000259" key="4">
    <source>
        <dbReference type="Pfam" id="PF21537"/>
    </source>
</evidence>
<keyword evidence="2" id="KW-0472">Membrane</keyword>